<name>A0A1G2V3K5_9BACT</name>
<evidence type="ECO:0000313" key="2">
    <source>
        <dbReference type="Proteomes" id="UP000177697"/>
    </source>
</evidence>
<dbReference type="AlphaFoldDB" id="A0A1G2V3K5"/>
<proteinExistence type="predicted"/>
<evidence type="ECO:0008006" key="3">
    <source>
        <dbReference type="Google" id="ProtNLM"/>
    </source>
</evidence>
<protein>
    <recommendedName>
        <fullName evidence="3">Methyltransferase type 11 domain-containing protein</fullName>
    </recommendedName>
</protein>
<organism evidence="1 2">
    <name type="scientific">Candidatus Zambryskibacteria bacterium RIFOXYC1_FULL_39_10</name>
    <dbReference type="NCBI Taxonomy" id="1802779"/>
    <lineage>
        <taxon>Bacteria</taxon>
        <taxon>Candidatus Zambryskiibacteriota</taxon>
    </lineage>
</organism>
<reference evidence="1 2" key="1">
    <citation type="journal article" date="2016" name="Nat. Commun.">
        <title>Thousands of microbial genomes shed light on interconnected biogeochemical processes in an aquifer system.</title>
        <authorList>
            <person name="Anantharaman K."/>
            <person name="Brown C.T."/>
            <person name="Hug L.A."/>
            <person name="Sharon I."/>
            <person name="Castelle C.J."/>
            <person name="Probst A.J."/>
            <person name="Thomas B.C."/>
            <person name="Singh A."/>
            <person name="Wilkins M.J."/>
            <person name="Karaoz U."/>
            <person name="Brodie E.L."/>
            <person name="Williams K.H."/>
            <person name="Hubbard S.S."/>
            <person name="Banfield J.F."/>
        </authorList>
    </citation>
    <scope>NUCLEOTIDE SEQUENCE [LARGE SCALE GENOMIC DNA]</scope>
</reference>
<evidence type="ECO:0000313" key="1">
    <source>
        <dbReference type="EMBL" id="OHB16227.1"/>
    </source>
</evidence>
<gene>
    <name evidence="1" type="ORF">A2431_02350</name>
</gene>
<dbReference type="Gene3D" id="3.40.50.150">
    <property type="entry name" value="Vaccinia Virus protein VP39"/>
    <property type="match status" value="1"/>
</dbReference>
<dbReference type="PANTHER" id="PTHR43861">
    <property type="entry name" value="TRANS-ACONITATE 2-METHYLTRANSFERASE-RELATED"/>
    <property type="match status" value="1"/>
</dbReference>
<dbReference type="SUPFAM" id="SSF53335">
    <property type="entry name" value="S-adenosyl-L-methionine-dependent methyltransferases"/>
    <property type="match status" value="1"/>
</dbReference>
<dbReference type="InterPro" id="IPR029063">
    <property type="entry name" value="SAM-dependent_MTases_sf"/>
</dbReference>
<comment type="caution">
    <text evidence="1">The sequence shown here is derived from an EMBL/GenBank/DDBJ whole genome shotgun (WGS) entry which is preliminary data.</text>
</comment>
<dbReference type="Proteomes" id="UP000177697">
    <property type="component" value="Unassembled WGS sequence"/>
</dbReference>
<dbReference type="EMBL" id="MHWW01000003">
    <property type="protein sequence ID" value="OHB16227.1"/>
    <property type="molecule type" value="Genomic_DNA"/>
</dbReference>
<sequence>MINKAFELLLDAEKSWWYWGRKNAAKRVLIKFSKENGEACDVGAGYGGMKEVFNKATRIVAYEPNREIGKVCEARGYSEVVYTEEILANMKGRFSVVGAFDVLEHIEDDKKFLSMIVSTLAPGGLVVATVPAFQFLWGVHDVEHQHFRRYNKRQIKELFDGCGLEIDYASYWNCLLFFPAALVRLTGKSGGSALRLPEILNKILMWYMSLETSCIPSITFPFGTSIIVCGRVKQTS</sequence>
<dbReference type="Pfam" id="PF13489">
    <property type="entry name" value="Methyltransf_23"/>
    <property type="match status" value="1"/>
</dbReference>
<accession>A0A1G2V3K5</accession>